<feature type="binding site" evidence="17">
    <location>
        <position position="460"/>
    </location>
    <ligand>
        <name>Mg(2+)</name>
        <dbReference type="ChEBI" id="CHEBI:18420"/>
    </ligand>
</feature>
<dbReference type="Gene3D" id="1.10.510.10">
    <property type="entry name" value="Transferase(Phosphotransferase) domain 1"/>
    <property type="match status" value="1"/>
</dbReference>
<dbReference type="Gene3D" id="3.30.200.20">
    <property type="entry name" value="Phosphorylase Kinase, domain 1"/>
    <property type="match status" value="1"/>
</dbReference>
<dbReference type="GO" id="GO:0051897">
    <property type="term" value="P:positive regulation of phosphatidylinositol 3-kinase/protein kinase B signal transduction"/>
    <property type="evidence" value="ECO:0007669"/>
    <property type="project" value="TreeGrafter"/>
</dbReference>
<protein>
    <recommendedName>
        <fullName evidence="2">receptor protein-tyrosine kinase</fullName>
        <ecNumber evidence="2">2.7.10.1</ecNumber>
    </recommendedName>
</protein>
<dbReference type="GO" id="GO:0043235">
    <property type="term" value="C:receptor complex"/>
    <property type="evidence" value="ECO:0007669"/>
    <property type="project" value="TreeGrafter"/>
</dbReference>
<evidence type="ECO:0000256" key="4">
    <source>
        <dbReference type="ARBA" id="ARBA00022679"/>
    </source>
</evidence>
<dbReference type="AlphaFoldDB" id="A0AAW1NKL4"/>
<dbReference type="SMART" id="SM00469">
    <property type="entry name" value="WIF"/>
    <property type="match status" value="1"/>
</dbReference>
<keyword evidence="10 18" id="KW-1133">Transmembrane helix</keyword>
<evidence type="ECO:0000256" key="6">
    <source>
        <dbReference type="ARBA" id="ARBA00022729"/>
    </source>
</evidence>
<dbReference type="GO" id="GO:0007409">
    <property type="term" value="P:axonogenesis"/>
    <property type="evidence" value="ECO:0007669"/>
    <property type="project" value="TreeGrafter"/>
</dbReference>
<keyword evidence="17" id="KW-0479">Metal-binding</keyword>
<dbReference type="InterPro" id="IPR008266">
    <property type="entry name" value="Tyr_kinase_AS"/>
</dbReference>
<dbReference type="InterPro" id="IPR000719">
    <property type="entry name" value="Prot_kinase_dom"/>
</dbReference>
<keyword evidence="8" id="KW-0418">Kinase</keyword>
<dbReference type="GO" id="GO:0004714">
    <property type="term" value="F:transmembrane receptor protein tyrosine kinase activity"/>
    <property type="evidence" value="ECO:0007669"/>
    <property type="project" value="UniProtKB-EC"/>
</dbReference>
<dbReference type="SUPFAM" id="SSF56112">
    <property type="entry name" value="Protein kinase-like (PK-like)"/>
    <property type="match status" value="1"/>
</dbReference>
<dbReference type="PANTHER" id="PTHR24416:SF349">
    <property type="entry name" value="TYROSINE-PROTEIN KINASE RYK"/>
    <property type="match status" value="1"/>
</dbReference>
<dbReference type="InterPro" id="IPR003306">
    <property type="entry name" value="WIF"/>
</dbReference>
<feature type="active site" description="Proton acceptor" evidence="15">
    <location>
        <position position="442"/>
    </location>
</feature>
<keyword evidence="11 18" id="KW-0472">Membrane</keyword>
<evidence type="ECO:0000256" key="7">
    <source>
        <dbReference type="ARBA" id="ARBA00022741"/>
    </source>
</evidence>
<evidence type="ECO:0000256" key="1">
    <source>
        <dbReference type="ARBA" id="ARBA00004162"/>
    </source>
</evidence>
<dbReference type="EC" id="2.7.10.1" evidence="2"/>
<evidence type="ECO:0000313" key="22">
    <source>
        <dbReference type="Proteomes" id="UP001458880"/>
    </source>
</evidence>
<dbReference type="PRINTS" id="PR00109">
    <property type="entry name" value="TYRKINASE"/>
</dbReference>
<dbReference type="Pfam" id="PF02019">
    <property type="entry name" value="WIF"/>
    <property type="match status" value="1"/>
</dbReference>
<dbReference type="PROSITE" id="PS50011">
    <property type="entry name" value="PROTEIN_KINASE_DOM"/>
    <property type="match status" value="1"/>
</dbReference>
<feature type="binding site" evidence="16">
    <location>
        <position position="446"/>
    </location>
    <ligand>
        <name>ATP</name>
        <dbReference type="ChEBI" id="CHEBI:30616"/>
    </ligand>
</feature>
<keyword evidence="3" id="KW-0597">Phosphoprotein</keyword>
<dbReference type="GO" id="GO:0005524">
    <property type="term" value="F:ATP binding"/>
    <property type="evidence" value="ECO:0007669"/>
    <property type="project" value="UniProtKB-KW"/>
</dbReference>
<comment type="subcellular location">
    <subcellularLocation>
        <location evidence="1">Cell membrane</location>
        <topology evidence="1">Single-pass membrane protein</topology>
    </subcellularLocation>
</comment>
<proteinExistence type="predicted"/>
<keyword evidence="6" id="KW-0732">Signal</keyword>
<evidence type="ECO:0000256" key="17">
    <source>
        <dbReference type="PIRSR" id="PIRSR000615-3"/>
    </source>
</evidence>
<feature type="binding site" evidence="17">
    <location>
        <position position="447"/>
    </location>
    <ligand>
        <name>Mg(2+)</name>
        <dbReference type="ChEBI" id="CHEBI:18420"/>
    </ligand>
</feature>
<dbReference type="FunFam" id="1.10.510.10:FF:000165">
    <property type="entry name" value="Tyrosine-protein kinase RYK"/>
    <property type="match status" value="1"/>
</dbReference>
<dbReference type="GO" id="GO:0005886">
    <property type="term" value="C:plasma membrane"/>
    <property type="evidence" value="ECO:0007669"/>
    <property type="project" value="UniProtKB-SubCell"/>
</dbReference>
<dbReference type="PROSITE" id="PS50814">
    <property type="entry name" value="WIF"/>
    <property type="match status" value="1"/>
</dbReference>
<evidence type="ECO:0000259" key="20">
    <source>
        <dbReference type="PROSITE" id="PS50814"/>
    </source>
</evidence>
<evidence type="ECO:0000259" key="19">
    <source>
        <dbReference type="PROSITE" id="PS50011"/>
    </source>
</evidence>
<evidence type="ECO:0000256" key="2">
    <source>
        <dbReference type="ARBA" id="ARBA00011902"/>
    </source>
</evidence>
<sequence length="584" mass="65913">MHNCDFRKHKQVFREVDYAFPCDVSQLAFDKGRHQKGDEKIKEKECVLATNCVNEVKQLPYILSVNYDNQGVMLPPQMNISTTGVIPTSVQTFRVKLLCTGQKSAEVQVQLQLNVSAHNRLQNETSLKFRRNKICLKGIGPPLDSIKLDPEGLSSSTNSLYIAAACSIAMITLVVFTTSAVCIKSKKLSSQEPHYISAVYDNNQHVFVRLDSANGRTPSAGSGSYATIASIHKSPPSPSPYATTDALRVSYYASSQIILLSQMPLQDPHLCDPTERLRSLSIPRTNISTGDLAQEGTFGQIYYGTLATQETVVIKTVSEAASKLQISLFLTEGTMMYGIMHKNILPIIAANIDMLRKPLLVYPYINRGKNILPIIAANIDMLRKPLLVYPYINRGNLKRFLTKCRQRDIEQYALSTRNLVEIGIQITLGITYLHSQCLCHKDIATRNCVIDDKLQVKITDSALSRDLFPDDYCCLYDNENRPVKWLAIETLLHKQFTAASDLWSFGVLLWELTTLAQQPYPDIDFFEMVNYLETGYRLQQPLSCPDELFSVMKCCWFANPLERPTFAQLLTYLQDFHRTLGKYI</sequence>
<evidence type="ECO:0000256" key="16">
    <source>
        <dbReference type="PIRSR" id="PIRSR000615-2"/>
    </source>
</evidence>
<reference evidence="21 22" key="1">
    <citation type="journal article" date="2024" name="BMC Genomics">
        <title>De novo assembly and annotation of Popillia japonica's genome with initial clues to its potential as an invasive pest.</title>
        <authorList>
            <person name="Cucini C."/>
            <person name="Boschi S."/>
            <person name="Funari R."/>
            <person name="Cardaioli E."/>
            <person name="Iannotti N."/>
            <person name="Marturano G."/>
            <person name="Paoli F."/>
            <person name="Bruttini M."/>
            <person name="Carapelli A."/>
            <person name="Frati F."/>
            <person name="Nardi F."/>
        </authorList>
    </citation>
    <scope>NUCLEOTIDE SEQUENCE [LARGE SCALE GENOMIC DNA]</scope>
    <source>
        <strain evidence="21">DMR45628</strain>
    </source>
</reference>
<dbReference type="InterPro" id="IPR011009">
    <property type="entry name" value="Kinase-like_dom_sf"/>
</dbReference>
<dbReference type="EMBL" id="JASPKY010000003">
    <property type="protein sequence ID" value="KAK9758841.1"/>
    <property type="molecule type" value="Genomic_DNA"/>
</dbReference>
<evidence type="ECO:0000256" key="14">
    <source>
        <dbReference type="ARBA" id="ARBA00023180"/>
    </source>
</evidence>
<evidence type="ECO:0000256" key="5">
    <source>
        <dbReference type="ARBA" id="ARBA00022692"/>
    </source>
</evidence>
<dbReference type="Proteomes" id="UP001458880">
    <property type="component" value="Unassembled WGS sequence"/>
</dbReference>
<evidence type="ECO:0000256" key="11">
    <source>
        <dbReference type="ARBA" id="ARBA00023136"/>
    </source>
</evidence>
<dbReference type="GO" id="GO:0046872">
    <property type="term" value="F:metal ion binding"/>
    <property type="evidence" value="ECO:0007669"/>
    <property type="project" value="UniProtKB-KW"/>
</dbReference>
<dbReference type="PANTHER" id="PTHR24416">
    <property type="entry name" value="TYROSINE-PROTEIN KINASE RECEPTOR"/>
    <property type="match status" value="1"/>
</dbReference>
<evidence type="ECO:0000256" key="10">
    <source>
        <dbReference type="ARBA" id="ARBA00022989"/>
    </source>
</evidence>
<dbReference type="InterPro" id="IPR050122">
    <property type="entry name" value="RTK"/>
</dbReference>
<keyword evidence="22" id="KW-1185">Reference proteome</keyword>
<keyword evidence="9 16" id="KW-0067">ATP-binding</keyword>
<name>A0AAW1NKL4_POPJA</name>
<comment type="caution">
    <text evidence="21">The sequence shown here is derived from an EMBL/GenBank/DDBJ whole genome shotgun (WGS) entry which is preliminary data.</text>
</comment>
<dbReference type="GO" id="GO:0007169">
    <property type="term" value="P:cell surface receptor protein tyrosine kinase signaling pathway"/>
    <property type="evidence" value="ECO:0007669"/>
    <property type="project" value="TreeGrafter"/>
</dbReference>
<gene>
    <name evidence="21" type="ORF">QE152_g418</name>
</gene>
<dbReference type="PROSITE" id="PS00109">
    <property type="entry name" value="PROTEIN_KINASE_TYR"/>
    <property type="match status" value="1"/>
</dbReference>
<dbReference type="Pfam" id="PF07714">
    <property type="entry name" value="PK_Tyr_Ser-Thr"/>
    <property type="match status" value="2"/>
</dbReference>
<organism evidence="21 22">
    <name type="scientific">Popillia japonica</name>
    <name type="common">Japanese beetle</name>
    <dbReference type="NCBI Taxonomy" id="7064"/>
    <lineage>
        <taxon>Eukaryota</taxon>
        <taxon>Metazoa</taxon>
        <taxon>Ecdysozoa</taxon>
        <taxon>Arthropoda</taxon>
        <taxon>Hexapoda</taxon>
        <taxon>Insecta</taxon>
        <taxon>Pterygota</taxon>
        <taxon>Neoptera</taxon>
        <taxon>Endopterygota</taxon>
        <taxon>Coleoptera</taxon>
        <taxon>Polyphaga</taxon>
        <taxon>Scarabaeiformia</taxon>
        <taxon>Scarabaeidae</taxon>
        <taxon>Rutelinae</taxon>
        <taxon>Popillia</taxon>
    </lineage>
</organism>
<dbReference type="InterPro" id="IPR001245">
    <property type="entry name" value="Ser-Thr/Tyr_kinase_cat_dom"/>
</dbReference>
<keyword evidence="7 16" id="KW-0547">Nucleotide-binding</keyword>
<evidence type="ECO:0000256" key="15">
    <source>
        <dbReference type="PIRSR" id="PIRSR000615-1"/>
    </source>
</evidence>
<keyword evidence="12" id="KW-0829">Tyrosine-protein kinase</keyword>
<dbReference type="Gene3D" id="2.60.40.2170">
    <property type="entry name" value="Wnt, WIF domain"/>
    <property type="match status" value="1"/>
</dbReference>
<feature type="domain" description="Protein kinase" evidence="19">
    <location>
        <begin position="287"/>
        <end position="580"/>
    </location>
</feature>
<feature type="domain" description="WIF" evidence="20">
    <location>
        <begin position="1"/>
        <end position="135"/>
    </location>
</feature>
<keyword evidence="5 18" id="KW-0812">Transmembrane</keyword>
<keyword evidence="4" id="KW-0808">Transferase</keyword>
<evidence type="ECO:0000256" key="9">
    <source>
        <dbReference type="ARBA" id="ARBA00022840"/>
    </source>
</evidence>
<feature type="transmembrane region" description="Helical" evidence="18">
    <location>
        <begin position="160"/>
        <end position="183"/>
    </location>
</feature>
<evidence type="ECO:0000256" key="13">
    <source>
        <dbReference type="ARBA" id="ARBA00023170"/>
    </source>
</evidence>
<evidence type="ECO:0000313" key="21">
    <source>
        <dbReference type="EMBL" id="KAK9758841.1"/>
    </source>
</evidence>
<evidence type="ECO:0000256" key="8">
    <source>
        <dbReference type="ARBA" id="ARBA00022777"/>
    </source>
</evidence>
<evidence type="ECO:0000256" key="12">
    <source>
        <dbReference type="ARBA" id="ARBA00023137"/>
    </source>
</evidence>
<accession>A0AAW1NKL4</accession>
<keyword evidence="17" id="KW-0460">Magnesium</keyword>
<evidence type="ECO:0000256" key="18">
    <source>
        <dbReference type="SAM" id="Phobius"/>
    </source>
</evidence>
<evidence type="ECO:0000256" key="3">
    <source>
        <dbReference type="ARBA" id="ARBA00022553"/>
    </source>
</evidence>
<dbReference type="InterPro" id="IPR038677">
    <property type="entry name" value="WIF_sf"/>
</dbReference>
<dbReference type="GO" id="GO:0010976">
    <property type="term" value="P:positive regulation of neuron projection development"/>
    <property type="evidence" value="ECO:0007669"/>
    <property type="project" value="TreeGrafter"/>
</dbReference>
<keyword evidence="13" id="KW-0675">Receptor</keyword>
<keyword evidence="14" id="KW-0325">Glycoprotein</keyword>